<keyword evidence="3" id="KW-0677">Repeat</keyword>
<comment type="subcellular location">
    <subcellularLocation>
        <location evidence="1">Nucleus</location>
    </subcellularLocation>
</comment>
<evidence type="ECO:0000259" key="9">
    <source>
        <dbReference type="PROSITE" id="PS50157"/>
    </source>
</evidence>
<feature type="region of interest" description="Disordered" evidence="8">
    <location>
        <begin position="495"/>
        <end position="530"/>
    </location>
</feature>
<keyword evidence="11" id="KW-1185">Reference proteome</keyword>
<evidence type="ECO:0000256" key="4">
    <source>
        <dbReference type="ARBA" id="ARBA00022771"/>
    </source>
</evidence>
<evidence type="ECO:0000256" key="8">
    <source>
        <dbReference type="SAM" id="MobiDB-lite"/>
    </source>
</evidence>
<feature type="domain" description="C2H2-type" evidence="9">
    <location>
        <begin position="403"/>
        <end position="431"/>
    </location>
</feature>
<evidence type="ECO:0000256" key="6">
    <source>
        <dbReference type="ARBA" id="ARBA00023242"/>
    </source>
</evidence>
<evidence type="ECO:0000256" key="7">
    <source>
        <dbReference type="PROSITE-ProRule" id="PRU00042"/>
    </source>
</evidence>
<dbReference type="SMART" id="SM00355">
    <property type="entry name" value="ZnF_C2H2"/>
    <property type="match status" value="2"/>
</dbReference>
<dbReference type="AlphaFoldDB" id="A0A5J4YMD6"/>
<evidence type="ECO:0000313" key="10">
    <source>
        <dbReference type="EMBL" id="KAA8491823.1"/>
    </source>
</evidence>
<gene>
    <name evidence="10" type="ORF">FVE85_8305</name>
</gene>
<dbReference type="PANTHER" id="PTHR10032:SF271">
    <property type="entry name" value="RH12261P-RELATED"/>
    <property type="match status" value="1"/>
</dbReference>
<feature type="compositionally biased region" description="Low complexity" evidence="8">
    <location>
        <begin position="308"/>
        <end position="320"/>
    </location>
</feature>
<protein>
    <submittedName>
        <fullName evidence="10">Putative transcription factor ovo-like protein 3</fullName>
    </submittedName>
</protein>
<organism evidence="10 11">
    <name type="scientific">Porphyridium purpureum</name>
    <name type="common">Red alga</name>
    <name type="synonym">Porphyridium cruentum</name>
    <dbReference type="NCBI Taxonomy" id="35688"/>
    <lineage>
        <taxon>Eukaryota</taxon>
        <taxon>Rhodophyta</taxon>
        <taxon>Bangiophyceae</taxon>
        <taxon>Porphyridiales</taxon>
        <taxon>Porphyridiaceae</taxon>
        <taxon>Porphyridium</taxon>
    </lineage>
</organism>
<dbReference type="PROSITE" id="PS00028">
    <property type="entry name" value="ZINC_FINGER_C2H2_1"/>
    <property type="match status" value="2"/>
</dbReference>
<dbReference type="EMBL" id="VRMN01000011">
    <property type="protein sequence ID" value="KAA8491823.1"/>
    <property type="molecule type" value="Genomic_DNA"/>
</dbReference>
<keyword evidence="2" id="KW-0479">Metal-binding</keyword>
<dbReference type="InterPro" id="IPR027756">
    <property type="entry name" value="Ovo-like"/>
</dbReference>
<dbReference type="GO" id="GO:0000978">
    <property type="term" value="F:RNA polymerase II cis-regulatory region sequence-specific DNA binding"/>
    <property type="evidence" value="ECO:0007669"/>
    <property type="project" value="TreeGrafter"/>
</dbReference>
<dbReference type="Pfam" id="PF00096">
    <property type="entry name" value="zf-C2H2"/>
    <property type="match status" value="2"/>
</dbReference>
<dbReference type="Gene3D" id="3.30.160.60">
    <property type="entry name" value="Classic Zinc Finger"/>
    <property type="match status" value="2"/>
</dbReference>
<evidence type="ECO:0000256" key="5">
    <source>
        <dbReference type="ARBA" id="ARBA00022833"/>
    </source>
</evidence>
<proteinExistence type="predicted"/>
<accession>A0A5J4YMD6</accession>
<dbReference type="GO" id="GO:0000981">
    <property type="term" value="F:DNA-binding transcription factor activity, RNA polymerase II-specific"/>
    <property type="evidence" value="ECO:0007669"/>
    <property type="project" value="TreeGrafter"/>
</dbReference>
<feature type="region of interest" description="Disordered" evidence="8">
    <location>
        <begin position="683"/>
        <end position="707"/>
    </location>
</feature>
<evidence type="ECO:0000256" key="3">
    <source>
        <dbReference type="ARBA" id="ARBA00022737"/>
    </source>
</evidence>
<dbReference type="PANTHER" id="PTHR10032">
    <property type="entry name" value="ZINC FINGER PROTEIN WITH KRAB AND SCAN DOMAINS"/>
    <property type="match status" value="1"/>
</dbReference>
<name>A0A5J4YMD6_PORPP</name>
<dbReference type="OrthoDB" id="1095242at2759"/>
<keyword evidence="5" id="KW-0862">Zinc</keyword>
<dbReference type="GO" id="GO:0008270">
    <property type="term" value="F:zinc ion binding"/>
    <property type="evidence" value="ECO:0007669"/>
    <property type="project" value="UniProtKB-KW"/>
</dbReference>
<evidence type="ECO:0000256" key="1">
    <source>
        <dbReference type="ARBA" id="ARBA00004123"/>
    </source>
</evidence>
<dbReference type="InterPro" id="IPR036236">
    <property type="entry name" value="Znf_C2H2_sf"/>
</dbReference>
<sequence length="707" mass="77284">MDSGFVSSAQYGFRRLRSFFQHFLPDVQAYLQLRRARRFDHPSGMPFASELRLVRVLSPPHNDQILRHLMMSGNASLVRVGQSSSGQPILSVMSNTCLAHYEFQALALDDDLRILNALCIVVRSSDEEIELLEVAEISNAYVLVSLVTFHRTKARKGTSLLLDGISGLEDSRLFDRVKGALTLEAHPTDLTPVPASQHQLDPRICADWDFWSAELPRWGIMKCMTRIEILSHFGLGDHEKAAIWFLADYLYLQPLRAGTSLGHHQLQQHCTPQQLPQFQQYPAGYHAVSTPSAVEWGRSTGHNRRDMSPGASPSYASSSDAHARPLKHPITANRSATDPKMQAAATTEGSLGRPSASASASVGPAVVPAGQGQHSSLEEHRSEEETPPSTRPGHTRTRRKPRFKCADCPAVFSRNSNLVRHVQVCHESIRRHVCDICGWAFAQRSDLKKHALKKHPNDYDKMCGATGIAASEQGPLNTADAANGVVEAEASFSQPIASNSEPGPSAPTSASGQQAPAVPASASEALDSASGSPRWNMVIFSALKEWSAREATVNRQPQLALWHMPNDHSWPLVAKAFSALTVSFASSVSNTEVGPCAPNSASDHRAPSCTSALQLCDSTNGFLHLPRRGVLRCGAGTLLLAVQHLLSIQNLRIVWFVSPLMFFADAGETMPCRSFSYSSEVNQGDHSSLNGIQSAKQETQNRLQRKR</sequence>
<evidence type="ECO:0000313" key="11">
    <source>
        <dbReference type="Proteomes" id="UP000324585"/>
    </source>
</evidence>
<dbReference type="PROSITE" id="PS50157">
    <property type="entry name" value="ZINC_FINGER_C2H2_2"/>
    <property type="match status" value="2"/>
</dbReference>
<feature type="domain" description="C2H2-type" evidence="9">
    <location>
        <begin position="432"/>
        <end position="460"/>
    </location>
</feature>
<keyword evidence="4 7" id="KW-0863">Zinc-finger</keyword>
<dbReference type="InterPro" id="IPR013087">
    <property type="entry name" value="Znf_C2H2_type"/>
</dbReference>
<keyword evidence="6" id="KW-0539">Nucleus</keyword>
<reference evidence="11" key="1">
    <citation type="journal article" date="2019" name="Nat. Commun.">
        <title>Expansion of phycobilisome linker gene families in mesophilic red algae.</title>
        <authorList>
            <person name="Lee J."/>
            <person name="Kim D."/>
            <person name="Bhattacharya D."/>
            <person name="Yoon H.S."/>
        </authorList>
    </citation>
    <scope>NUCLEOTIDE SEQUENCE [LARGE SCALE GENOMIC DNA]</scope>
    <source>
        <strain evidence="11">CCMP 1328</strain>
    </source>
</reference>
<dbReference type="Proteomes" id="UP000324585">
    <property type="component" value="Unassembled WGS sequence"/>
</dbReference>
<comment type="caution">
    <text evidence="10">The sequence shown here is derived from an EMBL/GenBank/DDBJ whole genome shotgun (WGS) entry which is preliminary data.</text>
</comment>
<feature type="region of interest" description="Disordered" evidence="8">
    <location>
        <begin position="295"/>
        <end position="401"/>
    </location>
</feature>
<feature type="compositionally biased region" description="Low complexity" evidence="8">
    <location>
        <begin position="354"/>
        <end position="375"/>
    </location>
</feature>
<feature type="compositionally biased region" description="Polar residues" evidence="8">
    <location>
        <begin position="495"/>
        <end position="514"/>
    </location>
</feature>
<evidence type="ECO:0000256" key="2">
    <source>
        <dbReference type="ARBA" id="ARBA00022723"/>
    </source>
</evidence>
<dbReference type="SUPFAM" id="SSF57667">
    <property type="entry name" value="beta-beta-alpha zinc fingers"/>
    <property type="match status" value="1"/>
</dbReference>
<dbReference type="GO" id="GO:0005634">
    <property type="term" value="C:nucleus"/>
    <property type="evidence" value="ECO:0007669"/>
    <property type="project" value="UniProtKB-SubCell"/>
</dbReference>